<evidence type="ECO:0000313" key="12">
    <source>
        <dbReference type="EMBL" id="PPV16988.1"/>
    </source>
</evidence>
<sequence length="502" mass="56491">MKKRALISVFDKDGVLDFAKFLVSKDVEIVSTGGTYRYLKENGIDVIEINEVTNFPEMLDGRVKTLHPLVHAGILAIRDDEEHMNTLKERNIHTIDYVVVNLYPFFEKVKEDLTFEEKIEFIDIGGPTMLRAAAKNFQDVVVISNKNDYAKVMEEINEHNEVSYKFKKKLAGKVFNLMSAYDAAISNFMLADDEEEYPEYLSVSYKRMQSLRYGENSHQSAAVYSSTMLDGAMNTFETLNGKELSYNNFKDVDIAWKCANEFDEPACCALKHNTPCGVAVGNDSYEAYMKAYEVDPTSIFGGIIGFNRKVDKKTAEEMVKIFLEVVAAPDYDDDALEVLKSKKNLRVLKFNNVPKAEKYMVTVDGAMLVQEEDRKLVDEIKVVTEKVPTDEEMKDLLFGMKVVKYVKSNAIVTAHNGVAVGIGGGQVNRIWPTEDALKRGKGATILASDAFFPFRDVVDEAAKYGIKAIVQPGGSMRDQESIDACNEHGIAMIFTGYRHFKH</sequence>
<dbReference type="FunFam" id="3.40.50.1380:FF:000001">
    <property type="entry name" value="Bifunctional purine biosynthesis protein PurH"/>
    <property type="match status" value="1"/>
</dbReference>
<dbReference type="EC" id="2.1.2.3" evidence="10"/>
<dbReference type="GO" id="GO:0005829">
    <property type="term" value="C:cytosol"/>
    <property type="evidence" value="ECO:0007669"/>
    <property type="project" value="TreeGrafter"/>
</dbReference>
<reference evidence="12 13" key="1">
    <citation type="submission" date="2016-01" db="EMBL/GenBank/DDBJ databases">
        <title>Characterization of the Clostridium difficile lineages that are prevalent in Hong Kong and China.</title>
        <authorList>
            <person name="Kwok J.S.-L."/>
            <person name="Lam W.-Y."/>
            <person name="Ip M."/>
            <person name="Chan T.-F."/>
            <person name="Hawkey P.M."/>
            <person name="Tsui S.K.-W."/>
        </authorList>
    </citation>
    <scope>NUCLEOTIDE SEQUENCE [LARGE SCALE GENOMIC DNA]</scope>
    <source>
        <strain evidence="12 13">300064</strain>
    </source>
</reference>
<dbReference type="Pfam" id="PF02142">
    <property type="entry name" value="MGS"/>
    <property type="match status" value="1"/>
</dbReference>
<dbReference type="SMART" id="SM00851">
    <property type="entry name" value="MGS"/>
    <property type="match status" value="1"/>
</dbReference>
<dbReference type="EMBL" id="LRDH01000056">
    <property type="protein sequence ID" value="PPV16988.1"/>
    <property type="molecule type" value="Genomic_DNA"/>
</dbReference>
<dbReference type="InterPro" id="IPR036914">
    <property type="entry name" value="MGS-like_dom_sf"/>
</dbReference>
<protein>
    <recommendedName>
        <fullName evidence="10">Bifunctional purine biosynthesis protein PurH</fullName>
    </recommendedName>
    <domain>
        <recommendedName>
            <fullName evidence="10">Phosphoribosylaminoimidazolecarboxamide formyltransferase</fullName>
            <ecNumber evidence="10">2.1.2.3</ecNumber>
        </recommendedName>
        <alternativeName>
            <fullName evidence="10">AICAR transformylase</fullName>
        </alternativeName>
    </domain>
    <domain>
        <recommendedName>
            <fullName evidence="10">IMP cyclohydrolase</fullName>
            <ecNumber evidence="10">3.5.4.10</ecNumber>
        </recommendedName>
        <alternativeName>
            <fullName evidence="10">ATIC</fullName>
        </alternativeName>
        <alternativeName>
            <fullName evidence="10">IMP synthase</fullName>
        </alternativeName>
        <alternativeName>
            <fullName evidence="10">Inosinicase</fullName>
        </alternativeName>
    </domain>
</protein>
<feature type="domain" description="MGS-like" evidence="11">
    <location>
        <begin position="1"/>
        <end position="144"/>
    </location>
</feature>
<dbReference type="PANTHER" id="PTHR11692">
    <property type="entry name" value="BIFUNCTIONAL PURINE BIOSYNTHESIS PROTEIN PURH"/>
    <property type="match status" value="1"/>
</dbReference>
<proteinExistence type="inferred from homology"/>
<gene>
    <name evidence="10" type="primary">purH</name>
    <name evidence="12" type="ORF">AWN73_09060</name>
</gene>
<evidence type="ECO:0000256" key="4">
    <source>
        <dbReference type="ARBA" id="ARBA00022679"/>
    </source>
</evidence>
<accession>A0A2S7FDT7</accession>
<dbReference type="InterPro" id="IPR011607">
    <property type="entry name" value="MGS-like_dom"/>
</dbReference>
<evidence type="ECO:0000256" key="2">
    <source>
        <dbReference type="ARBA" id="ARBA00004954"/>
    </source>
</evidence>
<evidence type="ECO:0000256" key="10">
    <source>
        <dbReference type="HAMAP-Rule" id="MF_00139"/>
    </source>
</evidence>
<dbReference type="PROSITE" id="PS51855">
    <property type="entry name" value="MGS"/>
    <property type="match status" value="1"/>
</dbReference>
<evidence type="ECO:0000313" key="13">
    <source>
        <dbReference type="Proteomes" id="UP000238081"/>
    </source>
</evidence>
<comment type="catalytic activity">
    <reaction evidence="8 10">
        <text>(6R)-10-formyltetrahydrofolate + 5-amino-1-(5-phospho-beta-D-ribosyl)imidazole-4-carboxamide = 5-formamido-1-(5-phospho-D-ribosyl)imidazole-4-carboxamide + (6S)-5,6,7,8-tetrahydrofolate</text>
        <dbReference type="Rhea" id="RHEA:22192"/>
        <dbReference type="ChEBI" id="CHEBI:57453"/>
        <dbReference type="ChEBI" id="CHEBI:58467"/>
        <dbReference type="ChEBI" id="CHEBI:58475"/>
        <dbReference type="ChEBI" id="CHEBI:195366"/>
        <dbReference type="EC" id="2.1.2.3"/>
    </reaction>
</comment>
<dbReference type="PANTHER" id="PTHR11692:SF0">
    <property type="entry name" value="BIFUNCTIONAL PURINE BIOSYNTHESIS PROTEIN ATIC"/>
    <property type="match status" value="1"/>
</dbReference>
<dbReference type="FunFam" id="3.40.140.20:FF:000001">
    <property type="entry name" value="Bifunctional purine biosynthesis protein PurH"/>
    <property type="match status" value="1"/>
</dbReference>
<dbReference type="PIRSF" id="PIRSF000414">
    <property type="entry name" value="AICARFT_IMPCHas"/>
    <property type="match status" value="1"/>
</dbReference>
<dbReference type="SUPFAM" id="SSF52335">
    <property type="entry name" value="Methylglyoxal synthase-like"/>
    <property type="match status" value="1"/>
</dbReference>
<evidence type="ECO:0000259" key="11">
    <source>
        <dbReference type="PROSITE" id="PS51855"/>
    </source>
</evidence>
<keyword evidence="4 10" id="KW-0808">Transferase</keyword>
<comment type="similarity">
    <text evidence="3 10">Belongs to the PurH family.</text>
</comment>
<dbReference type="FunFam" id="3.40.140.20:FF:000002">
    <property type="entry name" value="Bifunctional purine biosynthesis protein PurH"/>
    <property type="match status" value="1"/>
</dbReference>
<dbReference type="NCBIfam" id="NF002049">
    <property type="entry name" value="PRK00881.1"/>
    <property type="match status" value="1"/>
</dbReference>
<dbReference type="EC" id="3.5.4.10" evidence="10"/>
<dbReference type="Proteomes" id="UP000238081">
    <property type="component" value="Unassembled WGS sequence"/>
</dbReference>
<comment type="pathway">
    <text evidence="2 10">Purine metabolism; IMP biosynthesis via de novo pathway; 5-formamido-1-(5-phospho-D-ribosyl)imidazole-4-carboxamide from 5-amino-1-(5-phospho-D-ribosyl)imidazole-4-carboxamide (10-formyl THF route): step 1/1.</text>
</comment>
<comment type="pathway">
    <text evidence="1 10">Purine metabolism; IMP biosynthesis via de novo pathway; IMP from 5-formamido-1-(5-phospho-D-ribosyl)imidazole-4-carboxamide: step 1/1.</text>
</comment>
<dbReference type="NCBIfam" id="TIGR00355">
    <property type="entry name" value="purH"/>
    <property type="match status" value="1"/>
</dbReference>
<evidence type="ECO:0000256" key="3">
    <source>
        <dbReference type="ARBA" id="ARBA00007667"/>
    </source>
</evidence>
<dbReference type="RefSeq" id="WP_043663484.1">
    <property type="nucleotide sequence ID" value="NZ_JSEG01000007.1"/>
</dbReference>
<dbReference type="CDD" id="cd01421">
    <property type="entry name" value="IMPCH"/>
    <property type="match status" value="1"/>
</dbReference>
<comment type="catalytic activity">
    <reaction evidence="9 10">
        <text>IMP + H2O = 5-formamido-1-(5-phospho-D-ribosyl)imidazole-4-carboxamide</text>
        <dbReference type="Rhea" id="RHEA:18445"/>
        <dbReference type="ChEBI" id="CHEBI:15377"/>
        <dbReference type="ChEBI" id="CHEBI:58053"/>
        <dbReference type="ChEBI" id="CHEBI:58467"/>
        <dbReference type="EC" id="3.5.4.10"/>
    </reaction>
</comment>
<dbReference type="AlphaFoldDB" id="A0A2S7FDT7"/>
<dbReference type="SUPFAM" id="SSF53927">
    <property type="entry name" value="Cytidine deaminase-like"/>
    <property type="match status" value="1"/>
</dbReference>
<dbReference type="GO" id="GO:0004643">
    <property type="term" value="F:phosphoribosylaminoimidazolecarboxamide formyltransferase activity"/>
    <property type="evidence" value="ECO:0007669"/>
    <property type="project" value="UniProtKB-UniRule"/>
</dbReference>
<dbReference type="GO" id="GO:0006189">
    <property type="term" value="P:'de novo' IMP biosynthetic process"/>
    <property type="evidence" value="ECO:0007669"/>
    <property type="project" value="UniProtKB-UniRule"/>
</dbReference>
<dbReference type="InterPro" id="IPR016193">
    <property type="entry name" value="Cytidine_deaminase-like"/>
</dbReference>
<dbReference type="InterPro" id="IPR024051">
    <property type="entry name" value="AICAR_Tfase_dup_dom_sf"/>
</dbReference>
<evidence type="ECO:0000256" key="6">
    <source>
        <dbReference type="ARBA" id="ARBA00022801"/>
    </source>
</evidence>
<dbReference type="InterPro" id="IPR002695">
    <property type="entry name" value="PurH-like"/>
</dbReference>
<evidence type="ECO:0000256" key="1">
    <source>
        <dbReference type="ARBA" id="ARBA00004844"/>
    </source>
</evidence>
<comment type="caution">
    <text evidence="12">The sequence shown here is derived from an EMBL/GenBank/DDBJ whole genome shotgun (WGS) entry which is preliminary data.</text>
</comment>
<evidence type="ECO:0000256" key="7">
    <source>
        <dbReference type="ARBA" id="ARBA00023268"/>
    </source>
</evidence>
<keyword evidence="5 10" id="KW-0658">Purine biosynthesis</keyword>
<dbReference type="Pfam" id="PF01808">
    <property type="entry name" value="AICARFT_IMPCHas"/>
    <property type="match status" value="1"/>
</dbReference>
<evidence type="ECO:0000256" key="5">
    <source>
        <dbReference type="ARBA" id="ARBA00022755"/>
    </source>
</evidence>
<comment type="domain">
    <text evidence="10">The IMP cyclohydrolase activity resides in the N-terminal region.</text>
</comment>
<keyword evidence="6 10" id="KW-0378">Hydrolase</keyword>
<dbReference type="GO" id="GO:0003937">
    <property type="term" value="F:IMP cyclohydrolase activity"/>
    <property type="evidence" value="ECO:0007669"/>
    <property type="project" value="UniProtKB-UniRule"/>
</dbReference>
<evidence type="ECO:0000256" key="9">
    <source>
        <dbReference type="ARBA" id="ARBA00050687"/>
    </source>
</evidence>
<evidence type="ECO:0000256" key="8">
    <source>
        <dbReference type="ARBA" id="ARBA00050488"/>
    </source>
</evidence>
<dbReference type="SMART" id="SM00798">
    <property type="entry name" value="AICARFT_IMPCHas"/>
    <property type="match status" value="1"/>
</dbReference>
<dbReference type="Gene3D" id="3.40.140.20">
    <property type="match status" value="2"/>
</dbReference>
<dbReference type="Gene3D" id="3.40.50.1380">
    <property type="entry name" value="Methylglyoxal synthase-like domain"/>
    <property type="match status" value="1"/>
</dbReference>
<name>A0A2S7FDT7_CLOBU</name>
<keyword evidence="7 10" id="KW-0511">Multifunctional enzyme</keyword>
<organism evidence="12 13">
    <name type="scientific">Clostridium butyricum</name>
    <dbReference type="NCBI Taxonomy" id="1492"/>
    <lineage>
        <taxon>Bacteria</taxon>
        <taxon>Bacillati</taxon>
        <taxon>Bacillota</taxon>
        <taxon>Clostridia</taxon>
        <taxon>Eubacteriales</taxon>
        <taxon>Clostridiaceae</taxon>
        <taxon>Clostridium</taxon>
    </lineage>
</organism>
<dbReference type="UniPathway" id="UPA00074">
    <property type="reaction ID" value="UER00133"/>
</dbReference>
<dbReference type="HAMAP" id="MF_00139">
    <property type="entry name" value="PurH"/>
    <property type="match status" value="1"/>
</dbReference>